<feature type="chain" id="PRO_5020330403" evidence="7">
    <location>
        <begin position="24"/>
        <end position="111"/>
    </location>
</feature>
<dbReference type="PANTHER" id="PTHR33751:SF9">
    <property type="entry name" value="CYTOCHROME C4"/>
    <property type="match status" value="1"/>
</dbReference>
<dbReference type="RefSeq" id="WP_133818868.1">
    <property type="nucleotide sequence ID" value="NZ_SNZH01000006.1"/>
</dbReference>
<dbReference type="SUPFAM" id="SSF46626">
    <property type="entry name" value="Cytochrome c"/>
    <property type="match status" value="1"/>
</dbReference>
<dbReference type="GO" id="GO:0020037">
    <property type="term" value="F:heme binding"/>
    <property type="evidence" value="ECO:0007669"/>
    <property type="project" value="InterPro"/>
</dbReference>
<keyword evidence="1" id="KW-0813">Transport</keyword>
<dbReference type="OrthoDB" id="9796421at2"/>
<dbReference type="Gene3D" id="1.10.760.10">
    <property type="entry name" value="Cytochrome c-like domain"/>
    <property type="match status" value="1"/>
</dbReference>
<evidence type="ECO:0000313" key="9">
    <source>
        <dbReference type="EMBL" id="TDR44131.1"/>
    </source>
</evidence>
<dbReference type="GO" id="GO:0046872">
    <property type="term" value="F:metal ion binding"/>
    <property type="evidence" value="ECO:0007669"/>
    <property type="project" value="UniProtKB-KW"/>
</dbReference>
<keyword evidence="3 6" id="KW-0479">Metal-binding</keyword>
<reference evidence="9 10" key="1">
    <citation type="submission" date="2019-03" db="EMBL/GenBank/DDBJ databases">
        <title>Genomic Encyclopedia of Type Strains, Phase IV (KMG-IV): sequencing the most valuable type-strain genomes for metagenomic binning, comparative biology and taxonomic classification.</title>
        <authorList>
            <person name="Goeker M."/>
        </authorList>
    </citation>
    <scope>NUCLEOTIDE SEQUENCE [LARGE SCALE GENOMIC DNA]</scope>
    <source>
        <strain evidence="9 10">DSM 21667</strain>
    </source>
</reference>
<keyword evidence="4" id="KW-0249">Electron transport</keyword>
<dbReference type="Proteomes" id="UP000295293">
    <property type="component" value="Unassembled WGS sequence"/>
</dbReference>
<gene>
    <name evidence="9" type="ORF">DFR29_106279</name>
</gene>
<dbReference type="AlphaFoldDB" id="A0A4R6YYN8"/>
<dbReference type="PANTHER" id="PTHR33751">
    <property type="entry name" value="CBB3-TYPE CYTOCHROME C OXIDASE SUBUNIT FIXP"/>
    <property type="match status" value="1"/>
</dbReference>
<keyword evidence="7" id="KW-0732">Signal</keyword>
<dbReference type="InterPro" id="IPR050597">
    <property type="entry name" value="Cytochrome_c_Oxidase_Subunit"/>
</dbReference>
<evidence type="ECO:0000256" key="6">
    <source>
        <dbReference type="PROSITE-ProRule" id="PRU00433"/>
    </source>
</evidence>
<comment type="caution">
    <text evidence="9">The sequence shown here is derived from an EMBL/GenBank/DDBJ whole genome shotgun (WGS) entry which is preliminary data.</text>
</comment>
<dbReference type="GO" id="GO:0009055">
    <property type="term" value="F:electron transfer activity"/>
    <property type="evidence" value="ECO:0007669"/>
    <property type="project" value="InterPro"/>
</dbReference>
<keyword evidence="10" id="KW-1185">Reference proteome</keyword>
<evidence type="ECO:0000256" key="1">
    <source>
        <dbReference type="ARBA" id="ARBA00022448"/>
    </source>
</evidence>
<keyword evidence="5 6" id="KW-0408">Iron</keyword>
<feature type="domain" description="Cytochrome c" evidence="8">
    <location>
        <begin position="28"/>
        <end position="109"/>
    </location>
</feature>
<protein>
    <submittedName>
        <fullName evidence="9">Cytochrome c553</fullName>
    </submittedName>
</protein>
<evidence type="ECO:0000256" key="5">
    <source>
        <dbReference type="ARBA" id="ARBA00023004"/>
    </source>
</evidence>
<accession>A0A4R6YYN8</accession>
<proteinExistence type="predicted"/>
<evidence type="ECO:0000256" key="4">
    <source>
        <dbReference type="ARBA" id="ARBA00022982"/>
    </source>
</evidence>
<dbReference type="InterPro" id="IPR009056">
    <property type="entry name" value="Cyt_c-like_dom"/>
</dbReference>
<evidence type="ECO:0000256" key="2">
    <source>
        <dbReference type="ARBA" id="ARBA00022617"/>
    </source>
</evidence>
<dbReference type="Pfam" id="PF00034">
    <property type="entry name" value="Cytochrom_C"/>
    <property type="match status" value="1"/>
</dbReference>
<evidence type="ECO:0000256" key="3">
    <source>
        <dbReference type="ARBA" id="ARBA00022723"/>
    </source>
</evidence>
<sequence>MTRSQLLASLLATAALAATTAHAADPKGNIEAGRVKTYTCHGCHGVPGYKNAYPNYHVPLIAGQNYEYLIAALNGYKSGERSHPTMRAQGESLSKEDIEDIAAYLSSLAAK</sequence>
<dbReference type="EMBL" id="SNZH01000006">
    <property type="protein sequence ID" value="TDR44131.1"/>
    <property type="molecule type" value="Genomic_DNA"/>
</dbReference>
<keyword evidence="2 6" id="KW-0349">Heme</keyword>
<organism evidence="9 10">
    <name type="scientific">Tahibacter aquaticus</name>
    <dbReference type="NCBI Taxonomy" id="520092"/>
    <lineage>
        <taxon>Bacteria</taxon>
        <taxon>Pseudomonadati</taxon>
        <taxon>Pseudomonadota</taxon>
        <taxon>Gammaproteobacteria</taxon>
        <taxon>Lysobacterales</taxon>
        <taxon>Rhodanobacteraceae</taxon>
        <taxon>Tahibacter</taxon>
    </lineage>
</organism>
<dbReference type="InterPro" id="IPR036909">
    <property type="entry name" value="Cyt_c-like_dom_sf"/>
</dbReference>
<feature type="signal peptide" evidence="7">
    <location>
        <begin position="1"/>
        <end position="23"/>
    </location>
</feature>
<evidence type="ECO:0000313" key="10">
    <source>
        <dbReference type="Proteomes" id="UP000295293"/>
    </source>
</evidence>
<evidence type="ECO:0000259" key="8">
    <source>
        <dbReference type="PROSITE" id="PS51007"/>
    </source>
</evidence>
<name>A0A4R6YYN8_9GAMM</name>
<dbReference type="PROSITE" id="PS51007">
    <property type="entry name" value="CYTC"/>
    <property type="match status" value="1"/>
</dbReference>
<evidence type="ECO:0000256" key="7">
    <source>
        <dbReference type="SAM" id="SignalP"/>
    </source>
</evidence>